<dbReference type="AlphaFoldDB" id="A0A0U2WW20"/>
<proteinExistence type="predicted"/>
<gene>
    <name evidence="1" type="ORF">PTRA_a0427</name>
</gene>
<evidence type="ECO:0000313" key="1">
    <source>
        <dbReference type="EMBL" id="ALS31785.1"/>
    </source>
</evidence>
<dbReference type="KEGG" id="ptn:PTRA_a0427"/>
<name>A0A0U2WW20_9GAMM</name>
<dbReference type="Proteomes" id="UP000065261">
    <property type="component" value="Chromosome I"/>
</dbReference>
<evidence type="ECO:0000313" key="2">
    <source>
        <dbReference type="Proteomes" id="UP000065261"/>
    </source>
</evidence>
<reference evidence="1 2" key="1">
    <citation type="submission" date="2015-03" db="EMBL/GenBank/DDBJ databases">
        <authorList>
            <person name="Murphy D."/>
        </authorList>
    </citation>
    <scope>NUCLEOTIDE SEQUENCE [LARGE SCALE GENOMIC DNA]</scope>
    <source>
        <strain evidence="1 2">KMM 520</strain>
    </source>
</reference>
<accession>A0A0U2WW20</accession>
<organism evidence="1">
    <name type="scientific">Pseudoalteromonas translucida KMM 520</name>
    <dbReference type="NCBI Taxonomy" id="1315283"/>
    <lineage>
        <taxon>Bacteria</taxon>
        <taxon>Pseudomonadati</taxon>
        <taxon>Pseudomonadota</taxon>
        <taxon>Gammaproteobacteria</taxon>
        <taxon>Alteromonadales</taxon>
        <taxon>Pseudoalteromonadaceae</taxon>
        <taxon>Pseudoalteromonas</taxon>
    </lineage>
</organism>
<dbReference type="EMBL" id="CP011034">
    <property type="protein sequence ID" value="ALS31785.1"/>
    <property type="molecule type" value="Genomic_DNA"/>
</dbReference>
<protein>
    <submittedName>
        <fullName evidence="1">Uncharacterized protein</fullName>
    </submittedName>
</protein>
<dbReference type="PATRIC" id="fig|1315283.4.peg.379"/>
<sequence>MAVKIQPNNVFGFNTELGLIFNLELAVGSLPRAMLFNFSKCGIKPRLRVI</sequence>